<evidence type="ECO:0000313" key="1">
    <source>
        <dbReference type="EMBL" id="SFA83452.1"/>
    </source>
</evidence>
<dbReference type="InterPro" id="IPR011330">
    <property type="entry name" value="Glyco_hydro/deAcase_b/a-brl"/>
</dbReference>
<reference evidence="1 2" key="1">
    <citation type="submission" date="2016-10" db="EMBL/GenBank/DDBJ databases">
        <authorList>
            <person name="de Groot N.N."/>
        </authorList>
    </citation>
    <scope>NUCLEOTIDE SEQUENCE [LARGE SCALE GENOMIC DNA]</scope>
    <source>
        <strain evidence="1 2">DSM 12271</strain>
    </source>
</reference>
<dbReference type="CDD" id="cd10787">
    <property type="entry name" value="LamB_YcsF_like"/>
    <property type="match status" value="1"/>
</dbReference>
<proteinExistence type="predicted"/>
<accession>A0A1I0W488</accession>
<dbReference type="OrthoDB" id="9773478at2"/>
<dbReference type="NCBIfam" id="NF003816">
    <property type="entry name" value="PRK05406.1-5"/>
    <property type="match status" value="1"/>
</dbReference>
<dbReference type="GO" id="GO:0005975">
    <property type="term" value="P:carbohydrate metabolic process"/>
    <property type="evidence" value="ECO:0007669"/>
    <property type="project" value="InterPro"/>
</dbReference>
<dbReference type="STRING" id="84698.SAMN04488528_100428"/>
<name>A0A1I0W488_9CLOT</name>
<dbReference type="SUPFAM" id="SSF88713">
    <property type="entry name" value="Glycoside hydrolase/deacetylase"/>
    <property type="match status" value="1"/>
</dbReference>
<dbReference type="EMBL" id="FOKI01000004">
    <property type="protein sequence ID" value="SFA83452.1"/>
    <property type="molecule type" value="Genomic_DNA"/>
</dbReference>
<protein>
    <submittedName>
        <fullName evidence="1">UPF0271 protein</fullName>
    </submittedName>
</protein>
<evidence type="ECO:0000313" key="2">
    <source>
        <dbReference type="Proteomes" id="UP000198619"/>
    </source>
</evidence>
<dbReference type="Pfam" id="PF03746">
    <property type="entry name" value="LamB_YcsF"/>
    <property type="match status" value="1"/>
</dbReference>
<dbReference type="Proteomes" id="UP000198619">
    <property type="component" value="Unassembled WGS sequence"/>
</dbReference>
<dbReference type="RefSeq" id="WP_090038795.1">
    <property type="nucleotide sequence ID" value="NZ_FOKI01000004.1"/>
</dbReference>
<sequence>MRYIDLNSDVGEGFGQYNSFEKNELYNTITSANIACGYHSGDPNIMDYTCGLCNKAMVEIGAHPGFPDLLGFGRRKMDVSFNEAANYCLYQLGALNAIAKTHKKKIQHLKLHGAFYNMVMKDYKLSQYIIKRVKELDNNLIFLGLSNSNFISACKEEKVRVANEIFADRAYDKDGNLVSRKIPGAVIIDKTKAIDQVKNIVLYGEVKTIEGSKVKLNTDSICIHGDNKEALDFAQEIRRVLEGEGVIFKPLKSFV</sequence>
<dbReference type="PANTHER" id="PTHR30292">
    <property type="entry name" value="UNCHARACTERIZED PROTEIN YBGL-RELATED"/>
    <property type="match status" value="1"/>
</dbReference>
<gene>
    <name evidence="1" type="ORF">SAMN04488528_100428</name>
</gene>
<dbReference type="NCBIfam" id="NF003814">
    <property type="entry name" value="PRK05406.1-3"/>
    <property type="match status" value="1"/>
</dbReference>
<dbReference type="Gene3D" id="3.20.20.370">
    <property type="entry name" value="Glycoside hydrolase/deacetylase"/>
    <property type="match status" value="1"/>
</dbReference>
<dbReference type="PANTHER" id="PTHR30292:SF0">
    <property type="entry name" value="5-OXOPROLINASE SUBUNIT A"/>
    <property type="match status" value="1"/>
</dbReference>
<dbReference type="AlphaFoldDB" id="A0A1I0W488"/>
<organism evidence="1 2">
    <name type="scientific">Clostridium frigidicarnis</name>
    <dbReference type="NCBI Taxonomy" id="84698"/>
    <lineage>
        <taxon>Bacteria</taxon>
        <taxon>Bacillati</taxon>
        <taxon>Bacillota</taxon>
        <taxon>Clostridia</taxon>
        <taxon>Eubacteriales</taxon>
        <taxon>Clostridiaceae</taxon>
        <taxon>Clostridium</taxon>
    </lineage>
</organism>
<dbReference type="InterPro" id="IPR005501">
    <property type="entry name" value="LamB/YcsF/PxpA-like"/>
</dbReference>
<keyword evidence="2" id="KW-1185">Reference proteome</keyword>